<evidence type="ECO:0000256" key="1">
    <source>
        <dbReference type="SAM" id="MobiDB-lite"/>
    </source>
</evidence>
<proteinExistence type="predicted"/>
<dbReference type="SUPFAM" id="SSF53254">
    <property type="entry name" value="Phosphoglycerate mutase-like"/>
    <property type="match status" value="1"/>
</dbReference>
<reference evidence="2" key="1">
    <citation type="journal article" date="2021" name="Proc. Natl. Acad. Sci. U.S.A.">
        <title>Three genomes in the algal genus Volvox reveal the fate of a haploid sex-determining region after a transition to homothallism.</title>
        <authorList>
            <person name="Yamamoto K."/>
            <person name="Hamaji T."/>
            <person name="Kawai-Toyooka H."/>
            <person name="Matsuzaki R."/>
            <person name="Takahashi F."/>
            <person name="Nishimura Y."/>
            <person name="Kawachi M."/>
            <person name="Noguchi H."/>
            <person name="Minakuchi Y."/>
            <person name="Umen J.G."/>
            <person name="Toyoda A."/>
            <person name="Nozaki H."/>
        </authorList>
    </citation>
    <scope>NUCLEOTIDE SEQUENCE</scope>
    <source>
        <strain evidence="2">NIES-3780</strain>
    </source>
</reference>
<name>A0A8J4BAC7_9CHLO</name>
<gene>
    <name evidence="2" type="ORF">Vafri_12506</name>
</gene>
<feature type="compositionally biased region" description="Basic and acidic residues" evidence="1">
    <location>
        <begin position="282"/>
        <end position="296"/>
    </location>
</feature>
<sequence>MFTPLCARYVPTTRTSVPVWRGLTKLSTGGSFALLVAIIDETCQPERQHLLAWTAVSAHAVVSSHASLDGSAPAGRAYRSVDHSVMAAAAISTLRSPPSHWLAHSKLPAWRHTAHIPLHQEHQPPCGRSGGAWSQRWLLSTPHSLTDDDERYGPLPVPRSLAPRPLVQSAPHMNLEVGTSPMPPTQSKVLARLIKRDARHYFRNAVRQPGWLIGPDRCGQRVTGGRGCDSHGGGGAMASAAASIASLAGRQHISFCRSCTTGPEDGSCNDGDGICGGSGEVGGRRSPERVVSEHLGRQRSATPGQLDPVGVGDSSQQPGASTRHDETHGSLPSLDALRPPPIGSADPSGGARTSLSSETASGDDVNGGGDRSAVPYWVGQTVWAVPCSTVGYGTRAEVVARLPASIMLLRHAECLRLDELQAHERVPNHDIPLSEVGVRQARVLGQRLRPVLEAAGMHLYIYTSPFLRCSETARLLAEELEEGGLVSGVQEAVQLREQDWGNFQDPRVQAECKAERLRYGRFYYRFPSGESVADVYDRLTMFQDHLVRDMCAGRFAEETCVAIVSHGLTLRVFTMRWLHWTVRQFLQVYNIPNAEPVLLHKEVHPSYLEGNNANLPFLPHHTKCLYRLTPRALELLRGADRSMTTSNGCWHARDLVRSQQAALDTEEYDRLWADVDGMV</sequence>
<dbReference type="AlphaFoldDB" id="A0A8J4BAC7"/>
<accession>A0A8J4BAC7</accession>
<comment type="caution">
    <text evidence="2">The sequence shown here is derived from an EMBL/GenBank/DDBJ whole genome shotgun (WGS) entry which is preliminary data.</text>
</comment>
<dbReference type="CDD" id="cd07067">
    <property type="entry name" value="HP_PGM_like"/>
    <property type="match status" value="1"/>
</dbReference>
<dbReference type="EMBL" id="BNCO01000027">
    <property type="protein sequence ID" value="GIL57249.1"/>
    <property type="molecule type" value="Genomic_DNA"/>
</dbReference>
<feature type="compositionally biased region" description="Polar residues" evidence="1">
    <location>
        <begin position="351"/>
        <end position="360"/>
    </location>
</feature>
<feature type="region of interest" description="Disordered" evidence="1">
    <location>
        <begin position="277"/>
        <end position="368"/>
    </location>
</feature>
<keyword evidence="3" id="KW-1185">Reference proteome</keyword>
<protein>
    <recommendedName>
        <fullName evidence="4">Phosphoglycerate mutase-like protein</fullName>
    </recommendedName>
</protein>
<dbReference type="Gene3D" id="3.40.50.1240">
    <property type="entry name" value="Phosphoglycerate mutase-like"/>
    <property type="match status" value="1"/>
</dbReference>
<dbReference type="InterPro" id="IPR013078">
    <property type="entry name" value="His_Pase_superF_clade-1"/>
</dbReference>
<dbReference type="InterPro" id="IPR052765">
    <property type="entry name" value="PGM-Related"/>
</dbReference>
<evidence type="ECO:0000313" key="3">
    <source>
        <dbReference type="Proteomes" id="UP000747399"/>
    </source>
</evidence>
<dbReference type="Pfam" id="PF00300">
    <property type="entry name" value="His_Phos_1"/>
    <property type="match status" value="1"/>
</dbReference>
<dbReference type="SMART" id="SM00855">
    <property type="entry name" value="PGAM"/>
    <property type="match status" value="1"/>
</dbReference>
<organism evidence="2 3">
    <name type="scientific">Volvox africanus</name>
    <dbReference type="NCBI Taxonomy" id="51714"/>
    <lineage>
        <taxon>Eukaryota</taxon>
        <taxon>Viridiplantae</taxon>
        <taxon>Chlorophyta</taxon>
        <taxon>core chlorophytes</taxon>
        <taxon>Chlorophyceae</taxon>
        <taxon>CS clade</taxon>
        <taxon>Chlamydomonadales</taxon>
        <taxon>Volvocaceae</taxon>
        <taxon>Volvox</taxon>
    </lineage>
</organism>
<dbReference type="Proteomes" id="UP000747399">
    <property type="component" value="Unassembled WGS sequence"/>
</dbReference>
<dbReference type="InterPro" id="IPR029033">
    <property type="entry name" value="His_PPase_superfam"/>
</dbReference>
<dbReference type="PANTHER" id="PTHR46192">
    <property type="entry name" value="BROAD-RANGE ACID PHOSPHATASE DET1"/>
    <property type="match status" value="1"/>
</dbReference>
<evidence type="ECO:0008006" key="4">
    <source>
        <dbReference type="Google" id="ProtNLM"/>
    </source>
</evidence>
<evidence type="ECO:0000313" key="2">
    <source>
        <dbReference type="EMBL" id="GIL57249.1"/>
    </source>
</evidence>